<dbReference type="PIRSF" id="PIRSF005572">
    <property type="entry name" value="NifS"/>
    <property type="match status" value="1"/>
</dbReference>
<dbReference type="GO" id="GO:0006534">
    <property type="term" value="P:cysteine metabolic process"/>
    <property type="evidence" value="ECO:0007669"/>
    <property type="project" value="InterPro"/>
</dbReference>
<dbReference type="EMBL" id="AP017312">
    <property type="protein sequence ID" value="BAU26281.1"/>
    <property type="molecule type" value="Genomic_DNA"/>
</dbReference>
<name>A0A0U4WBU1_9BACL</name>
<evidence type="ECO:0000256" key="3">
    <source>
        <dbReference type="ARBA" id="ARBA00012239"/>
    </source>
</evidence>
<keyword evidence="5" id="KW-0663">Pyridoxal phosphate</keyword>
<dbReference type="GO" id="GO:0031071">
    <property type="term" value="F:cysteine desulfurase activity"/>
    <property type="evidence" value="ECO:0007669"/>
    <property type="project" value="UniProtKB-EC"/>
</dbReference>
<gene>
    <name evidence="7" type="primary">csd_1</name>
    <name evidence="7" type="ORF">CB4_00395</name>
</gene>
<evidence type="ECO:0000256" key="6">
    <source>
        <dbReference type="ARBA" id="ARBA00050776"/>
    </source>
</evidence>
<sequence>MRTIYLDNAATTWPKPAEVSRAMVECVEEYGANPGRGGHKLSMKASKVVYGTRVKLAQLFGIRNPNDIFFAANATQALNQAIKGFCKPGMHVITTALEHNSVRRPLEFMKREHGIEITYSKPDANHLFSVEEIRKAIRPETGLIVVTHGSNLLGTITPIAEIGKLAREHGITYLVDAAQTAGVLPIHVEEMAIDMLAFPGHKGLYGPQGTGGLYVRSDLSLVPLLHGGTGGQSELADQPDTRPDRYESGTLNTPGIAGLGAGVEFVLQTGVDTIREKEWKLTRLALEELAQMPGIHVYGPDRQIERLAVIPLTVDGIEASELAYILDQQYNIAVRSGFHCTPLAHETAGTAETGAVRISFGYFNSEEDVQALITALKEIQEAFGM</sequence>
<dbReference type="KEGG" id="asoc:CB4_00395"/>
<comment type="cofactor">
    <cofactor evidence="1">
        <name>pyridoxal 5'-phosphate</name>
        <dbReference type="ChEBI" id="CHEBI:597326"/>
    </cofactor>
</comment>
<dbReference type="Gene3D" id="3.40.640.10">
    <property type="entry name" value="Type I PLP-dependent aspartate aminotransferase-like (Major domain)"/>
    <property type="match status" value="1"/>
</dbReference>
<dbReference type="InterPro" id="IPR000192">
    <property type="entry name" value="Aminotrans_V_dom"/>
</dbReference>
<organism evidence="7 8">
    <name type="scientific">Aneurinibacillus soli</name>
    <dbReference type="NCBI Taxonomy" id="1500254"/>
    <lineage>
        <taxon>Bacteria</taxon>
        <taxon>Bacillati</taxon>
        <taxon>Bacillota</taxon>
        <taxon>Bacilli</taxon>
        <taxon>Bacillales</taxon>
        <taxon>Paenibacillaceae</taxon>
        <taxon>Aneurinibacillus group</taxon>
        <taxon>Aneurinibacillus</taxon>
    </lineage>
</organism>
<evidence type="ECO:0000256" key="2">
    <source>
        <dbReference type="ARBA" id="ARBA00010447"/>
    </source>
</evidence>
<dbReference type="GO" id="GO:0030170">
    <property type="term" value="F:pyridoxal phosphate binding"/>
    <property type="evidence" value="ECO:0007669"/>
    <property type="project" value="InterPro"/>
</dbReference>
<dbReference type="PANTHER" id="PTHR43586">
    <property type="entry name" value="CYSTEINE DESULFURASE"/>
    <property type="match status" value="1"/>
</dbReference>
<dbReference type="PANTHER" id="PTHR43586:SF4">
    <property type="entry name" value="ISOPENICILLIN N EPIMERASE"/>
    <property type="match status" value="1"/>
</dbReference>
<keyword evidence="8" id="KW-1185">Reference proteome</keyword>
<dbReference type="SUPFAM" id="SSF53383">
    <property type="entry name" value="PLP-dependent transferases"/>
    <property type="match status" value="1"/>
</dbReference>
<dbReference type="InterPro" id="IPR015422">
    <property type="entry name" value="PyrdxlP-dep_Trfase_small"/>
</dbReference>
<dbReference type="OrthoDB" id="9804366at2"/>
<evidence type="ECO:0000256" key="5">
    <source>
        <dbReference type="ARBA" id="ARBA00022898"/>
    </source>
</evidence>
<dbReference type="InterPro" id="IPR016454">
    <property type="entry name" value="Cysteine_dSase"/>
</dbReference>
<dbReference type="EC" id="2.8.1.7" evidence="3"/>
<protein>
    <recommendedName>
        <fullName evidence="3">cysteine desulfurase</fullName>
        <ecNumber evidence="3">2.8.1.7</ecNumber>
    </recommendedName>
</protein>
<keyword evidence="4 7" id="KW-0808">Transferase</keyword>
<dbReference type="Pfam" id="PF00266">
    <property type="entry name" value="Aminotran_5"/>
    <property type="match status" value="1"/>
</dbReference>
<dbReference type="InterPro" id="IPR015424">
    <property type="entry name" value="PyrdxlP-dep_Trfase"/>
</dbReference>
<dbReference type="CDD" id="cd06453">
    <property type="entry name" value="SufS_like"/>
    <property type="match status" value="1"/>
</dbReference>
<proteinExistence type="inferred from homology"/>
<dbReference type="Gene3D" id="3.90.1150.10">
    <property type="entry name" value="Aspartate Aminotransferase, domain 1"/>
    <property type="match status" value="1"/>
</dbReference>
<comment type="similarity">
    <text evidence="2">Belongs to the class-V pyridoxal-phosphate-dependent aminotransferase family. Csd subfamily.</text>
</comment>
<accession>A0A0U4WBU1</accession>
<evidence type="ECO:0000256" key="1">
    <source>
        <dbReference type="ARBA" id="ARBA00001933"/>
    </source>
</evidence>
<evidence type="ECO:0000256" key="4">
    <source>
        <dbReference type="ARBA" id="ARBA00022679"/>
    </source>
</evidence>
<comment type="catalytic activity">
    <reaction evidence="6">
        <text>(sulfur carrier)-H + L-cysteine = (sulfur carrier)-SH + L-alanine</text>
        <dbReference type="Rhea" id="RHEA:43892"/>
        <dbReference type="Rhea" id="RHEA-COMP:14737"/>
        <dbReference type="Rhea" id="RHEA-COMP:14739"/>
        <dbReference type="ChEBI" id="CHEBI:29917"/>
        <dbReference type="ChEBI" id="CHEBI:35235"/>
        <dbReference type="ChEBI" id="CHEBI:57972"/>
        <dbReference type="ChEBI" id="CHEBI:64428"/>
        <dbReference type="EC" id="2.8.1.7"/>
    </reaction>
</comment>
<reference evidence="7 8" key="1">
    <citation type="submission" date="2015-12" db="EMBL/GenBank/DDBJ databases">
        <title>Genome sequence of Aneurinibacillus soli.</title>
        <authorList>
            <person name="Lee J.S."/>
            <person name="Lee K.C."/>
            <person name="Kim K.K."/>
            <person name="Lee B.W."/>
        </authorList>
    </citation>
    <scope>NUCLEOTIDE SEQUENCE [LARGE SCALE GENOMIC DNA]</scope>
    <source>
        <strain evidence="7 8">CB4</strain>
    </source>
</reference>
<dbReference type="RefSeq" id="WP_096463342.1">
    <property type="nucleotide sequence ID" value="NZ_AP017312.1"/>
</dbReference>
<evidence type="ECO:0000313" key="8">
    <source>
        <dbReference type="Proteomes" id="UP000217696"/>
    </source>
</evidence>
<evidence type="ECO:0000313" key="7">
    <source>
        <dbReference type="EMBL" id="BAU26281.1"/>
    </source>
</evidence>
<dbReference type="AlphaFoldDB" id="A0A0U4WBU1"/>
<dbReference type="Proteomes" id="UP000217696">
    <property type="component" value="Chromosome"/>
</dbReference>
<dbReference type="NCBIfam" id="TIGR01977">
    <property type="entry name" value="am_tr_V_EF2568"/>
    <property type="match status" value="1"/>
</dbReference>
<dbReference type="InterPro" id="IPR010969">
    <property type="entry name" value="Cys_dSase-rel_unknwn_funct"/>
</dbReference>
<dbReference type="InterPro" id="IPR010970">
    <property type="entry name" value="Cys_dSase_SufS"/>
</dbReference>
<dbReference type="InterPro" id="IPR015421">
    <property type="entry name" value="PyrdxlP-dep_Trfase_major"/>
</dbReference>